<dbReference type="AlphaFoldDB" id="A0A1B9IU28"/>
<dbReference type="OrthoDB" id="2571614at2759"/>
<reference evidence="2" key="2">
    <citation type="submission" date="2013-12" db="EMBL/GenBank/DDBJ databases">
        <title>Evolution of pathogenesis and genome organization in the Tremellales.</title>
        <authorList>
            <person name="Cuomo C."/>
            <person name="Litvintseva A."/>
            <person name="Heitman J."/>
            <person name="Chen Y."/>
            <person name="Sun S."/>
            <person name="Springer D."/>
            <person name="Dromer F."/>
            <person name="Young S."/>
            <person name="Zeng Q."/>
            <person name="Chapman S."/>
            <person name="Gujja S."/>
            <person name="Saif S."/>
            <person name="Birren B."/>
        </authorList>
    </citation>
    <scope>NUCLEOTIDE SEQUENCE [LARGE SCALE GENOMIC DNA]</scope>
    <source>
        <strain evidence="2">CBS 10435</strain>
    </source>
</reference>
<evidence type="ECO:0000313" key="1">
    <source>
        <dbReference type="EMBL" id="OCF59049.1"/>
    </source>
</evidence>
<accession>A0A1B9IU28</accession>
<dbReference type="InterPro" id="IPR011009">
    <property type="entry name" value="Kinase-like_dom_sf"/>
</dbReference>
<dbReference type="SUPFAM" id="SSF56112">
    <property type="entry name" value="Protein kinase-like (PK-like)"/>
    <property type="match status" value="1"/>
</dbReference>
<name>A0A1B9IU28_9TREE</name>
<evidence type="ECO:0000313" key="2">
    <source>
        <dbReference type="Proteomes" id="UP000092583"/>
    </source>
</evidence>
<dbReference type="Proteomes" id="UP000092583">
    <property type="component" value="Unassembled WGS sequence"/>
</dbReference>
<organism evidence="1 2">
    <name type="scientific">Kwoniella mangroviensis CBS 10435</name>
    <dbReference type="NCBI Taxonomy" id="1331196"/>
    <lineage>
        <taxon>Eukaryota</taxon>
        <taxon>Fungi</taxon>
        <taxon>Dikarya</taxon>
        <taxon>Basidiomycota</taxon>
        <taxon>Agaricomycotina</taxon>
        <taxon>Tremellomycetes</taxon>
        <taxon>Tremellales</taxon>
        <taxon>Cryptococcaceae</taxon>
        <taxon>Kwoniella</taxon>
    </lineage>
</organism>
<protein>
    <recommendedName>
        <fullName evidence="3">Protein kinase domain-containing protein</fullName>
    </recommendedName>
</protein>
<proteinExistence type="predicted"/>
<gene>
    <name evidence="1" type="ORF">L486_03547</name>
</gene>
<keyword evidence="2" id="KW-1185">Reference proteome</keyword>
<evidence type="ECO:0008006" key="3">
    <source>
        <dbReference type="Google" id="ProtNLM"/>
    </source>
</evidence>
<dbReference type="EMBL" id="KI669461">
    <property type="protein sequence ID" value="OCF59049.1"/>
    <property type="molecule type" value="Genomic_DNA"/>
</dbReference>
<sequence length="302" mass="35000">MNPTELMETVSEESPFQTWQLTDPNPVASFSASKPLSSMQTVKVTKLVTSGYLWDYWLAEHSQYGSVILKLVYIPNYACDEPNTWEHIAPDQVLNEALKEEKFYLGPLSDLQGQVVPRYYGLYHTVPDDYHYAILLEYADVSGPVTHDLDWREKLYKAYDNLHLRGVWHGNLSSRHILTDSHNQIRLVGFRRALKLDLTNEDDVEKLMVEALEVREHIGLEVREEVKMSILSPLYYAKLNEHDRKHLVDSFPLRSHHPMPEPLTGYAKMIFELFPSSAIERGEVRFEDVYPSQWISRPPSPV</sequence>
<reference evidence="1 2" key="1">
    <citation type="submission" date="2013-07" db="EMBL/GenBank/DDBJ databases">
        <title>The Genome Sequence of Kwoniella mangroviensis CBS10435.</title>
        <authorList>
            <consortium name="The Broad Institute Genome Sequencing Platform"/>
            <person name="Cuomo C."/>
            <person name="Litvintseva A."/>
            <person name="Chen Y."/>
            <person name="Heitman J."/>
            <person name="Sun S."/>
            <person name="Springer D."/>
            <person name="Dromer F."/>
            <person name="Young S.K."/>
            <person name="Zeng Q."/>
            <person name="Gargeya S."/>
            <person name="Fitzgerald M."/>
            <person name="Abouelleil A."/>
            <person name="Alvarado L."/>
            <person name="Berlin A.M."/>
            <person name="Chapman S.B."/>
            <person name="Dewar J."/>
            <person name="Goldberg J."/>
            <person name="Griggs A."/>
            <person name="Gujja S."/>
            <person name="Hansen M."/>
            <person name="Howarth C."/>
            <person name="Imamovic A."/>
            <person name="Larimer J."/>
            <person name="McCowan C."/>
            <person name="Murphy C."/>
            <person name="Pearson M."/>
            <person name="Priest M."/>
            <person name="Roberts A."/>
            <person name="Saif S."/>
            <person name="Shea T."/>
            <person name="Sykes S."/>
            <person name="Wortman J."/>
            <person name="Nusbaum C."/>
            <person name="Birren B."/>
        </authorList>
    </citation>
    <scope>NUCLEOTIDE SEQUENCE [LARGE SCALE GENOMIC DNA]</scope>
    <source>
        <strain evidence="1 2">CBS 10435</strain>
    </source>
</reference>